<evidence type="ECO:0000313" key="6">
    <source>
        <dbReference type="EMBL" id="POB40673.1"/>
    </source>
</evidence>
<evidence type="ECO:0000313" key="7">
    <source>
        <dbReference type="Proteomes" id="UP000237466"/>
    </source>
</evidence>
<dbReference type="AlphaFoldDB" id="A0A2S3QUT4"/>
<dbReference type="RefSeq" id="WP_103201415.1">
    <property type="nucleotide sequence ID" value="NZ_JASMUA010000027.1"/>
</dbReference>
<evidence type="ECO:0000256" key="2">
    <source>
        <dbReference type="ARBA" id="ARBA00022692"/>
    </source>
</evidence>
<evidence type="ECO:0000256" key="3">
    <source>
        <dbReference type="ARBA" id="ARBA00022989"/>
    </source>
</evidence>
<keyword evidence="2 5" id="KW-0812">Transmembrane</keyword>
<dbReference type="Pfam" id="PF01124">
    <property type="entry name" value="MAPEG"/>
    <property type="match status" value="1"/>
</dbReference>
<name>A0A2S3QUT4_VIBVL</name>
<feature type="transmembrane region" description="Helical" evidence="5">
    <location>
        <begin position="65"/>
        <end position="84"/>
    </location>
</feature>
<dbReference type="GO" id="GO:0016020">
    <property type="term" value="C:membrane"/>
    <property type="evidence" value="ECO:0007669"/>
    <property type="project" value="UniProtKB-SubCell"/>
</dbReference>
<protein>
    <recommendedName>
        <fullName evidence="8">MAPEG family protein</fullName>
    </recommendedName>
</protein>
<accession>A0A2S3QUT4</accession>
<evidence type="ECO:0000256" key="1">
    <source>
        <dbReference type="ARBA" id="ARBA00004370"/>
    </source>
</evidence>
<feature type="transmembrane region" description="Helical" evidence="5">
    <location>
        <begin position="113"/>
        <end position="133"/>
    </location>
</feature>
<sequence>MELVAQYGTSVLVLGISGMLFFVQLLVADVVGIKKGHIPGTAVTDGHESFLFRSNRAFANSNETVGILILFTLFAILSSANPVWVNNLSIVYFIGRVGHMVFYYANFQLMRSVSFVVSAIGLLGIFITGIMRWL</sequence>
<dbReference type="InterPro" id="IPR001129">
    <property type="entry name" value="Membr-assoc_MAPEG"/>
</dbReference>
<evidence type="ECO:0000256" key="4">
    <source>
        <dbReference type="ARBA" id="ARBA00023136"/>
    </source>
</evidence>
<evidence type="ECO:0008006" key="8">
    <source>
        <dbReference type="Google" id="ProtNLM"/>
    </source>
</evidence>
<comment type="caution">
    <text evidence="6">The sequence shown here is derived from an EMBL/GenBank/DDBJ whole genome shotgun (WGS) entry which is preliminary data.</text>
</comment>
<dbReference type="Proteomes" id="UP000237466">
    <property type="component" value="Unassembled WGS sequence"/>
</dbReference>
<dbReference type="EMBL" id="PDGH01000169">
    <property type="protein sequence ID" value="POB40673.1"/>
    <property type="molecule type" value="Genomic_DNA"/>
</dbReference>
<dbReference type="Gene3D" id="1.20.120.550">
    <property type="entry name" value="Membrane associated eicosanoid/glutathione metabolism-like domain"/>
    <property type="match status" value="1"/>
</dbReference>
<keyword evidence="3 5" id="KW-1133">Transmembrane helix</keyword>
<gene>
    <name evidence="6" type="ORF">CRN52_25850</name>
</gene>
<dbReference type="InterPro" id="IPR023352">
    <property type="entry name" value="MAPEG-like_dom_sf"/>
</dbReference>
<dbReference type="PANTHER" id="PTHR35371">
    <property type="entry name" value="INNER MEMBRANE PROTEIN"/>
    <property type="match status" value="1"/>
</dbReference>
<dbReference type="SUPFAM" id="SSF161084">
    <property type="entry name" value="MAPEG domain-like"/>
    <property type="match status" value="1"/>
</dbReference>
<proteinExistence type="predicted"/>
<reference evidence="6 7" key="1">
    <citation type="journal article" date="2018" name="Front. Microbiol.">
        <title>Phylogeny of Vibrio vulnificus from the Analysis of the Core-Genome: Implications for Intra-Species Taxonomy.</title>
        <authorList>
            <person name="Roig F.J."/>
            <person name="Gonzalez-Candelas F."/>
            <person name="Sanjuan E."/>
            <person name="Fouz B."/>
            <person name="Feil E.J."/>
            <person name="Llorens C."/>
            <person name="Baker-Austin C."/>
            <person name="Oliver J.D."/>
            <person name="Danin-Poleg Y."/>
            <person name="Gibas C.J."/>
            <person name="Kashi Y."/>
            <person name="Gulig P.A."/>
            <person name="Morrison S.S."/>
            <person name="Amaro C."/>
        </authorList>
    </citation>
    <scope>NUCLEOTIDE SEQUENCE [LARGE SCALE GENOMIC DNA]</scope>
    <source>
        <strain evidence="6 7">CECT4608</strain>
    </source>
</reference>
<evidence type="ECO:0000256" key="5">
    <source>
        <dbReference type="SAM" id="Phobius"/>
    </source>
</evidence>
<dbReference type="PANTHER" id="PTHR35371:SF1">
    <property type="entry name" value="BLR7753 PROTEIN"/>
    <property type="match status" value="1"/>
</dbReference>
<keyword evidence="4 5" id="KW-0472">Membrane</keyword>
<feature type="transmembrane region" description="Helical" evidence="5">
    <location>
        <begin position="6"/>
        <end position="27"/>
    </location>
</feature>
<organism evidence="6 7">
    <name type="scientific">Vibrio vulnificus</name>
    <dbReference type="NCBI Taxonomy" id="672"/>
    <lineage>
        <taxon>Bacteria</taxon>
        <taxon>Pseudomonadati</taxon>
        <taxon>Pseudomonadota</taxon>
        <taxon>Gammaproteobacteria</taxon>
        <taxon>Vibrionales</taxon>
        <taxon>Vibrionaceae</taxon>
        <taxon>Vibrio</taxon>
    </lineage>
</organism>
<comment type="subcellular location">
    <subcellularLocation>
        <location evidence="1">Membrane</location>
    </subcellularLocation>
</comment>